<feature type="region of interest" description="Disordered" evidence="4">
    <location>
        <begin position="92"/>
        <end position="128"/>
    </location>
</feature>
<gene>
    <name evidence="5" type="ORF">C2S53_017739</name>
</gene>
<evidence type="ECO:0000256" key="3">
    <source>
        <dbReference type="ARBA" id="ARBA00026138"/>
    </source>
</evidence>
<feature type="compositionally biased region" description="Low complexity" evidence="4">
    <location>
        <begin position="184"/>
        <end position="198"/>
    </location>
</feature>
<dbReference type="Proteomes" id="UP001190926">
    <property type="component" value="Unassembled WGS sequence"/>
</dbReference>
<keyword evidence="6" id="KW-1185">Reference proteome</keyword>
<comment type="similarity">
    <text evidence="2">Belongs to the TAC family.</text>
</comment>
<evidence type="ECO:0000256" key="2">
    <source>
        <dbReference type="ARBA" id="ARBA00025796"/>
    </source>
</evidence>
<evidence type="ECO:0000313" key="5">
    <source>
        <dbReference type="EMBL" id="KAH6755134.1"/>
    </source>
</evidence>
<dbReference type="PANTHER" id="PTHR38366:SF1">
    <property type="entry name" value="PROTEIN TILLER ANGLE CONTROL 1"/>
    <property type="match status" value="1"/>
</dbReference>
<sequence>MEENSVYEENSPIFVEGSTIFNWVHRRFNNKAENAKKNDDIDAVDDEQFPVENKCNHVFERWRGGILTIGTLGYDPLKDDENEQAVDDYSFYEEEDDDDIDIDIEGEDSDSDSDEEEVETEDEEQNPLVVEVGMEEKWNDHEDELQFGYEYVMMKKQERTTLADLFSADSDQDHHHLIMKKQPKPVNNSNNNNKVNPSELLKDKSNRKHSLSKLITAKDARPIHKFNQLMRRMLKRKIHPDVGPINSKPAPVINKCRPTDDYASLLPTQAMSKLVSAHVSLASSSST</sequence>
<dbReference type="GO" id="GO:0001763">
    <property type="term" value="P:morphogenesis of a branching structure"/>
    <property type="evidence" value="ECO:0007669"/>
    <property type="project" value="InterPro"/>
</dbReference>
<dbReference type="PANTHER" id="PTHR38366">
    <property type="entry name" value="NAD-DEPENDENT PROTEIN DEACETYLASE HST1-LIKE PROTEIN"/>
    <property type="match status" value="1"/>
</dbReference>
<reference evidence="5 6" key="1">
    <citation type="journal article" date="2021" name="Nat. Commun.">
        <title>Incipient diploidization of the medicinal plant Perilla within 10,000 years.</title>
        <authorList>
            <person name="Zhang Y."/>
            <person name="Shen Q."/>
            <person name="Leng L."/>
            <person name="Zhang D."/>
            <person name="Chen S."/>
            <person name="Shi Y."/>
            <person name="Ning Z."/>
            <person name="Chen S."/>
        </authorList>
    </citation>
    <scope>NUCLEOTIDE SEQUENCE [LARGE SCALE GENOMIC DNA]</scope>
    <source>
        <strain evidence="6">cv. PC099</strain>
    </source>
</reference>
<proteinExistence type="inferred from homology"/>
<accession>A0AAD4IME2</accession>
<comment type="caution">
    <text evidence="5">The sequence shown here is derived from an EMBL/GenBank/DDBJ whole genome shotgun (WGS) entry which is preliminary data.</text>
</comment>
<dbReference type="InterPro" id="IPR044989">
    <property type="entry name" value="TAC1"/>
</dbReference>
<feature type="region of interest" description="Disordered" evidence="4">
    <location>
        <begin position="180"/>
        <end position="200"/>
    </location>
</feature>
<keyword evidence="1" id="KW-0341">Growth regulation</keyword>
<protein>
    <recommendedName>
        <fullName evidence="3">Protein TILLER ANGLE CONTROL 1</fullName>
    </recommendedName>
</protein>
<organism evidence="5 6">
    <name type="scientific">Perilla frutescens var. hirtella</name>
    <name type="common">Perilla citriodora</name>
    <name type="synonym">Perilla setoyensis</name>
    <dbReference type="NCBI Taxonomy" id="608512"/>
    <lineage>
        <taxon>Eukaryota</taxon>
        <taxon>Viridiplantae</taxon>
        <taxon>Streptophyta</taxon>
        <taxon>Embryophyta</taxon>
        <taxon>Tracheophyta</taxon>
        <taxon>Spermatophyta</taxon>
        <taxon>Magnoliopsida</taxon>
        <taxon>eudicotyledons</taxon>
        <taxon>Gunneridae</taxon>
        <taxon>Pentapetalae</taxon>
        <taxon>asterids</taxon>
        <taxon>lamiids</taxon>
        <taxon>Lamiales</taxon>
        <taxon>Lamiaceae</taxon>
        <taxon>Nepetoideae</taxon>
        <taxon>Elsholtzieae</taxon>
        <taxon>Perilla</taxon>
    </lineage>
</organism>
<dbReference type="EMBL" id="SDAM02029631">
    <property type="protein sequence ID" value="KAH6755134.1"/>
    <property type="molecule type" value="Genomic_DNA"/>
</dbReference>
<evidence type="ECO:0000256" key="1">
    <source>
        <dbReference type="ARBA" id="ARBA00022604"/>
    </source>
</evidence>
<evidence type="ECO:0000313" key="6">
    <source>
        <dbReference type="Proteomes" id="UP001190926"/>
    </source>
</evidence>
<feature type="compositionally biased region" description="Acidic residues" evidence="4">
    <location>
        <begin position="92"/>
        <end position="125"/>
    </location>
</feature>
<dbReference type="AlphaFoldDB" id="A0AAD4IME2"/>
<evidence type="ECO:0000256" key="4">
    <source>
        <dbReference type="SAM" id="MobiDB-lite"/>
    </source>
</evidence>
<name>A0AAD4IME2_PERFH</name>